<dbReference type="SUPFAM" id="SSF53756">
    <property type="entry name" value="UDP-Glycosyltransferase/glycogen phosphorylase"/>
    <property type="match status" value="1"/>
</dbReference>
<proteinExistence type="inferred from homology"/>
<evidence type="ECO:0000313" key="10">
    <source>
        <dbReference type="EMBL" id="QTD53863.1"/>
    </source>
</evidence>
<evidence type="ECO:0000256" key="1">
    <source>
        <dbReference type="ARBA" id="ARBA00004922"/>
    </source>
</evidence>
<dbReference type="Proteomes" id="UP000663929">
    <property type="component" value="Chromosome"/>
</dbReference>
<reference evidence="10" key="1">
    <citation type="submission" date="2021-03" db="EMBL/GenBank/DDBJ databases">
        <title>Acanthopleuribacteraceae sp. M133.</title>
        <authorList>
            <person name="Wang G."/>
        </authorList>
    </citation>
    <scope>NUCLEOTIDE SEQUENCE</scope>
    <source>
        <strain evidence="10">M133</strain>
    </source>
</reference>
<dbReference type="RefSeq" id="WP_237383963.1">
    <property type="nucleotide sequence ID" value="NZ_CP071793.1"/>
</dbReference>
<dbReference type="GO" id="GO:0097363">
    <property type="term" value="F:protein O-acetylglucosaminyltransferase activity"/>
    <property type="evidence" value="ECO:0007669"/>
    <property type="project" value="UniProtKB-EC"/>
</dbReference>
<dbReference type="EC" id="2.4.1.255" evidence="3"/>
<keyword evidence="7 8" id="KW-0802">TPR repeat</keyword>
<evidence type="ECO:0000259" key="9">
    <source>
        <dbReference type="Pfam" id="PF13844"/>
    </source>
</evidence>
<feature type="domain" description="O-GlcNAc transferase C-terminal" evidence="9">
    <location>
        <begin position="493"/>
        <end position="665"/>
    </location>
</feature>
<feature type="repeat" description="TPR" evidence="8">
    <location>
        <begin position="209"/>
        <end position="242"/>
    </location>
</feature>
<protein>
    <recommendedName>
        <fullName evidence="3">protein O-GlcNAc transferase</fullName>
        <ecNumber evidence="3">2.4.1.255</ecNumber>
    </recommendedName>
</protein>
<dbReference type="SMART" id="SM00028">
    <property type="entry name" value="TPR"/>
    <property type="match status" value="7"/>
</dbReference>
<dbReference type="PROSITE" id="PS50293">
    <property type="entry name" value="TPR_REGION"/>
    <property type="match status" value="2"/>
</dbReference>
<keyword evidence="5" id="KW-0808">Transferase</keyword>
<accession>A0A8A4TWK1</accession>
<keyword evidence="11" id="KW-1185">Reference proteome</keyword>
<evidence type="ECO:0000256" key="8">
    <source>
        <dbReference type="PROSITE-ProRule" id="PRU00339"/>
    </source>
</evidence>
<feature type="repeat" description="TPR" evidence="8">
    <location>
        <begin position="141"/>
        <end position="174"/>
    </location>
</feature>
<dbReference type="InterPro" id="IPR011990">
    <property type="entry name" value="TPR-like_helical_dom_sf"/>
</dbReference>
<name>A0A8A4TWK1_SULCO</name>
<dbReference type="EMBL" id="CP071793">
    <property type="protein sequence ID" value="QTD53863.1"/>
    <property type="molecule type" value="Genomic_DNA"/>
</dbReference>
<dbReference type="InterPro" id="IPR029489">
    <property type="entry name" value="OGT/SEC/SPY_C"/>
</dbReference>
<dbReference type="PANTHER" id="PTHR44835">
    <property type="entry name" value="UDP-N-ACETYLGLUCOSAMINE--PEPTIDE N-ACETYLGLUCOSAMINYLTRANSFERASE SPINDLY-RELATED"/>
    <property type="match status" value="1"/>
</dbReference>
<dbReference type="SUPFAM" id="SSF48452">
    <property type="entry name" value="TPR-like"/>
    <property type="match status" value="1"/>
</dbReference>
<dbReference type="AlphaFoldDB" id="A0A8A4TWK1"/>
<evidence type="ECO:0000313" key="11">
    <source>
        <dbReference type="Proteomes" id="UP000663929"/>
    </source>
</evidence>
<dbReference type="Pfam" id="PF13414">
    <property type="entry name" value="TPR_11"/>
    <property type="match status" value="1"/>
</dbReference>
<dbReference type="Pfam" id="PF04733">
    <property type="entry name" value="Coatomer_E"/>
    <property type="match status" value="1"/>
</dbReference>
<gene>
    <name evidence="10" type="ORF">J3U87_15550</name>
</gene>
<dbReference type="Gene3D" id="1.25.40.10">
    <property type="entry name" value="Tetratricopeptide repeat domain"/>
    <property type="match status" value="4"/>
</dbReference>
<evidence type="ECO:0000256" key="4">
    <source>
        <dbReference type="ARBA" id="ARBA00022676"/>
    </source>
</evidence>
<evidence type="ECO:0000256" key="3">
    <source>
        <dbReference type="ARBA" id="ARBA00011970"/>
    </source>
</evidence>
<evidence type="ECO:0000256" key="7">
    <source>
        <dbReference type="ARBA" id="ARBA00022803"/>
    </source>
</evidence>
<dbReference type="Pfam" id="PF13432">
    <property type="entry name" value="TPR_16"/>
    <property type="match status" value="1"/>
</dbReference>
<dbReference type="KEGG" id="scor:J3U87_15550"/>
<dbReference type="PROSITE" id="PS50005">
    <property type="entry name" value="TPR"/>
    <property type="match status" value="5"/>
</dbReference>
<dbReference type="Gene3D" id="3.40.50.11380">
    <property type="match status" value="1"/>
</dbReference>
<dbReference type="InterPro" id="IPR051939">
    <property type="entry name" value="Glycosyltr_41/O-GlcNAc_trsf"/>
</dbReference>
<comment type="pathway">
    <text evidence="1">Protein modification; protein glycosylation.</text>
</comment>
<dbReference type="Gene3D" id="3.40.50.2000">
    <property type="entry name" value="Glycogen Phosphorylase B"/>
    <property type="match status" value="1"/>
</dbReference>
<comment type="similarity">
    <text evidence="2">Belongs to the glycosyltransferase 41 family. O-GlcNAc transferase subfamily.</text>
</comment>
<evidence type="ECO:0000256" key="6">
    <source>
        <dbReference type="ARBA" id="ARBA00022737"/>
    </source>
</evidence>
<dbReference type="PANTHER" id="PTHR44835:SF1">
    <property type="entry name" value="PROTEIN O-GLCNAC TRANSFERASE"/>
    <property type="match status" value="1"/>
</dbReference>
<dbReference type="Pfam" id="PF13844">
    <property type="entry name" value="Glyco_transf_41"/>
    <property type="match status" value="1"/>
</dbReference>
<sequence>MTEPHDIWLRQGLAHHQKGELEQAERVYRRILERQPRHADALHLLGGIEGIRGNHDEALSLIDTAIEANARVALFHANRAALLLELRRAEEALAAADRALALDARLPEGHNHRGTALVFLDRADEAMAAYQQALALQPNYAEVHSNLGNLYRGRGDLNQAKQCYLTAIRLNPRDAGALNNLAAVYLGEQAVDEAELLLRKAIAVQPNATESLNNLGLVQQLQGKYQEATRSFAQALKTRPEHDLWQLRKEAVCPVIPPNRKAIGYWRKRFEKALGSIAPIDLGRYAAELTKSNAHPPYPLAYQGEDNCDLKRRYAELFHHREPENLVANRSGRTRIAFLVTRGHEGIFLSCTKGIIQRWGASDAVLTIVGPTSSLEKIRASLEPVPALQWLAIPEDLPAAVRIIRQAAFDLVYFWEVGSDSLNYFLPFFRLAPIQCTSWGTSETSGVPNIDAYLSSRLWESGGQAHYTEKLILLDHIPCAYEPPVLQPNQRKARTHYGLPADTPFYFCPQNLFKLHPDFDDLIARLLAEDRDARFVLVSGKRDHWTTLLRTRLEKRLGVDGDRLVFLPRLSYSDYLNLLCEADVLLDSLHFSGGNTSMEAVAMGVPVVTLPGRFIRGRFTLGCYRQMGFSETIAQDEDDWLRLALELAHDAEKRAELRATVAAKSVQLLRCTQAAQEFEATLVRLAREGAPDA</sequence>
<keyword evidence="6" id="KW-0677">Repeat</keyword>
<evidence type="ECO:0000256" key="2">
    <source>
        <dbReference type="ARBA" id="ARBA00005386"/>
    </source>
</evidence>
<feature type="repeat" description="TPR" evidence="8">
    <location>
        <begin position="175"/>
        <end position="208"/>
    </location>
</feature>
<feature type="repeat" description="TPR" evidence="8">
    <location>
        <begin position="107"/>
        <end position="140"/>
    </location>
</feature>
<keyword evidence="4" id="KW-0328">Glycosyltransferase</keyword>
<evidence type="ECO:0000256" key="5">
    <source>
        <dbReference type="ARBA" id="ARBA00022679"/>
    </source>
</evidence>
<feature type="repeat" description="TPR" evidence="8">
    <location>
        <begin position="5"/>
        <end position="38"/>
    </location>
</feature>
<dbReference type="InterPro" id="IPR019734">
    <property type="entry name" value="TPR_rpt"/>
</dbReference>
<organism evidence="10 11">
    <name type="scientific">Sulfidibacter corallicola</name>
    <dbReference type="NCBI Taxonomy" id="2818388"/>
    <lineage>
        <taxon>Bacteria</taxon>
        <taxon>Pseudomonadati</taxon>
        <taxon>Acidobacteriota</taxon>
        <taxon>Holophagae</taxon>
        <taxon>Acanthopleuribacterales</taxon>
        <taxon>Acanthopleuribacteraceae</taxon>
        <taxon>Sulfidibacter</taxon>
    </lineage>
</organism>